<feature type="non-terminal residue" evidence="4">
    <location>
        <position position="1"/>
    </location>
</feature>
<proteinExistence type="predicted"/>
<dbReference type="AlphaFoldDB" id="A0AAD8F6N8"/>
<reference evidence="4" key="1">
    <citation type="journal article" date="2023" name="PLoS Negl. Trop. Dis.">
        <title>A genome sequence for Biomphalaria pfeifferi, the major vector snail for the human-infecting parasite Schistosoma mansoni.</title>
        <authorList>
            <person name="Bu L."/>
            <person name="Lu L."/>
            <person name="Laidemitt M.R."/>
            <person name="Zhang S.M."/>
            <person name="Mutuku M."/>
            <person name="Mkoji G."/>
            <person name="Steinauer M."/>
            <person name="Loker E.S."/>
        </authorList>
    </citation>
    <scope>NUCLEOTIDE SEQUENCE</scope>
    <source>
        <strain evidence="4">KasaAsao</strain>
    </source>
</reference>
<dbReference type="GO" id="GO:0030246">
    <property type="term" value="F:carbohydrate binding"/>
    <property type="evidence" value="ECO:0007669"/>
    <property type="project" value="UniProtKB-UniRule"/>
</dbReference>
<accession>A0AAD8F6N8</accession>
<reference evidence="4" key="2">
    <citation type="submission" date="2023-04" db="EMBL/GenBank/DDBJ databases">
        <authorList>
            <person name="Bu L."/>
            <person name="Lu L."/>
            <person name="Laidemitt M.R."/>
            <person name="Zhang S.M."/>
            <person name="Mutuku M."/>
            <person name="Mkoji G."/>
            <person name="Steinauer M."/>
            <person name="Loker E.S."/>
        </authorList>
    </citation>
    <scope>NUCLEOTIDE SEQUENCE</scope>
    <source>
        <strain evidence="4">KasaAsao</strain>
        <tissue evidence="4">Whole Snail</tissue>
    </source>
</reference>
<protein>
    <recommendedName>
        <fullName evidence="2">Galectin</fullName>
    </recommendedName>
</protein>
<dbReference type="InterPro" id="IPR013320">
    <property type="entry name" value="ConA-like_dom_sf"/>
</dbReference>
<dbReference type="Gene3D" id="2.60.120.200">
    <property type="match status" value="1"/>
</dbReference>
<gene>
    <name evidence="4" type="ORF">Bpfe_016937</name>
</gene>
<evidence type="ECO:0000313" key="5">
    <source>
        <dbReference type="Proteomes" id="UP001233172"/>
    </source>
</evidence>
<comment type="caution">
    <text evidence="4">The sequence shown here is derived from an EMBL/GenBank/DDBJ whole genome shotgun (WGS) entry which is preliminary data.</text>
</comment>
<feature type="domain" description="Galectin" evidence="3">
    <location>
        <begin position="1"/>
        <end position="118"/>
    </location>
</feature>
<dbReference type="InterPro" id="IPR001079">
    <property type="entry name" value="Galectin_CRD"/>
</dbReference>
<evidence type="ECO:0000256" key="1">
    <source>
        <dbReference type="ARBA" id="ARBA00022734"/>
    </source>
</evidence>
<evidence type="ECO:0000259" key="3">
    <source>
        <dbReference type="PROSITE" id="PS51304"/>
    </source>
</evidence>
<evidence type="ECO:0000313" key="4">
    <source>
        <dbReference type="EMBL" id="KAK0053717.1"/>
    </source>
</evidence>
<dbReference type="SUPFAM" id="SSF49899">
    <property type="entry name" value="Concanavalin A-like lectins/glucanases"/>
    <property type="match status" value="1"/>
</dbReference>
<dbReference type="Pfam" id="PF00337">
    <property type="entry name" value="Gal-bind_lectin"/>
    <property type="match status" value="1"/>
</dbReference>
<name>A0AAD8F6N8_BIOPF</name>
<sequence length="118" mass="14061">FYLRAVLFGKGEWRINLKETEKNTQLHFRRRHDKRCPSPCHTVSTATNGNWMKEIELQDFPYVRDQSFELHILFRSSLAYIYFNRRLKYTYNNSGGPVMESGRYLTLVGEFFAEEIAI</sequence>
<keyword evidence="5" id="KW-1185">Reference proteome</keyword>
<dbReference type="EMBL" id="JASAOG010000084">
    <property type="protein sequence ID" value="KAK0053717.1"/>
    <property type="molecule type" value="Genomic_DNA"/>
</dbReference>
<evidence type="ECO:0000256" key="2">
    <source>
        <dbReference type="RuleBase" id="RU102079"/>
    </source>
</evidence>
<dbReference type="PROSITE" id="PS51304">
    <property type="entry name" value="GALECTIN"/>
    <property type="match status" value="1"/>
</dbReference>
<dbReference type="Proteomes" id="UP001233172">
    <property type="component" value="Unassembled WGS sequence"/>
</dbReference>
<organism evidence="4 5">
    <name type="scientific">Biomphalaria pfeifferi</name>
    <name type="common">Bloodfluke planorb</name>
    <name type="synonym">Freshwater snail</name>
    <dbReference type="NCBI Taxonomy" id="112525"/>
    <lineage>
        <taxon>Eukaryota</taxon>
        <taxon>Metazoa</taxon>
        <taxon>Spiralia</taxon>
        <taxon>Lophotrochozoa</taxon>
        <taxon>Mollusca</taxon>
        <taxon>Gastropoda</taxon>
        <taxon>Heterobranchia</taxon>
        <taxon>Euthyneura</taxon>
        <taxon>Panpulmonata</taxon>
        <taxon>Hygrophila</taxon>
        <taxon>Lymnaeoidea</taxon>
        <taxon>Planorbidae</taxon>
        <taxon>Biomphalaria</taxon>
    </lineage>
</organism>
<keyword evidence="1 2" id="KW-0430">Lectin</keyword>